<protein>
    <submittedName>
        <fullName evidence="3">Uncharacterized protein</fullName>
    </submittedName>
</protein>
<gene>
    <name evidence="3" type="ORF">B0T10DRAFT_552941</name>
</gene>
<proteinExistence type="predicted"/>
<sequence length="397" mass="42303">MFGLVLLLHAVVASAFCTEVALWVPWNGDTVDKNYETLVELNADFNVDSIERGKTYTVPYTKVDPPATWATVDGCTPLLLLSADATSTLTSTSTSTSTRASLKSGKGEETSIRSTLETRARSTGKKSDVTDTRSSPSTFTGKAEETVSTRASSVTSLESRNTATSDTHKDGGLFVAAKFANQTPQKASSVDDDPPASHGDSSYTPQATTEAEATTKQVTRTATRVVATTVTLSGIETVTQTTTETATKTATTTATATATKTITQGSSAASSSGSSMPSIVCHPDGSQRPGRSHHTDEKTLDKNAKKFCKEVKDVVLSNNFESVQKVYGKSTELYIFTISWVRGCDAKEQSVGTEDAGYKRMMGNWNGCNNKGQGGSTRDRCIEWAYRPDAIVGAHDD</sequence>
<feature type="compositionally biased region" description="Low complexity" evidence="1">
    <location>
        <begin position="262"/>
        <end position="275"/>
    </location>
</feature>
<dbReference type="OrthoDB" id="5106216at2759"/>
<evidence type="ECO:0000313" key="3">
    <source>
        <dbReference type="EMBL" id="KAH6874178.1"/>
    </source>
</evidence>
<evidence type="ECO:0000313" key="4">
    <source>
        <dbReference type="Proteomes" id="UP000777438"/>
    </source>
</evidence>
<feature type="compositionally biased region" description="Low complexity" evidence="1">
    <location>
        <begin position="90"/>
        <end position="104"/>
    </location>
</feature>
<feature type="region of interest" description="Disordered" evidence="1">
    <location>
        <begin position="262"/>
        <end position="298"/>
    </location>
</feature>
<evidence type="ECO:0000256" key="1">
    <source>
        <dbReference type="SAM" id="MobiDB-lite"/>
    </source>
</evidence>
<feature type="compositionally biased region" description="Basic and acidic residues" evidence="1">
    <location>
        <begin position="105"/>
        <end position="131"/>
    </location>
</feature>
<dbReference type="Proteomes" id="UP000777438">
    <property type="component" value="Unassembled WGS sequence"/>
</dbReference>
<keyword evidence="4" id="KW-1185">Reference proteome</keyword>
<feature type="chain" id="PRO_5040343586" evidence="2">
    <location>
        <begin position="16"/>
        <end position="397"/>
    </location>
</feature>
<feature type="region of interest" description="Disordered" evidence="1">
    <location>
        <begin position="182"/>
        <end position="219"/>
    </location>
</feature>
<dbReference type="EMBL" id="JAGPYM010000041">
    <property type="protein sequence ID" value="KAH6874178.1"/>
    <property type="molecule type" value="Genomic_DNA"/>
</dbReference>
<keyword evidence="2" id="KW-0732">Signal</keyword>
<reference evidence="3 4" key="1">
    <citation type="journal article" date="2021" name="Nat. Commun.">
        <title>Genetic determinants of endophytism in the Arabidopsis root mycobiome.</title>
        <authorList>
            <person name="Mesny F."/>
            <person name="Miyauchi S."/>
            <person name="Thiergart T."/>
            <person name="Pickel B."/>
            <person name="Atanasova L."/>
            <person name="Karlsson M."/>
            <person name="Huettel B."/>
            <person name="Barry K.W."/>
            <person name="Haridas S."/>
            <person name="Chen C."/>
            <person name="Bauer D."/>
            <person name="Andreopoulos W."/>
            <person name="Pangilinan J."/>
            <person name="LaButti K."/>
            <person name="Riley R."/>
            <person name="Lipzen A."/>
            <person name="Clum A."/>
            <person name="Drula E."/>
            <person name="Henrissat B."/>
            <person name="Kohler A."/>
            <person name="Grigoriev I.V."/>
            <person name="Martin F.M."/>
            <person name="Hacquard S."/>
        </authorList>
    </citation>
    <scope>NUCLEOTIDE SEQUENCE [LARGE SCALE GENOMIC DNA]</scope>
    <source>
        <strain evidence="3 4">MPI-CAGE-CH-0241</strain>
    </source>
</reference>
<evidence type="ECO:0000256" key="2">
    <source>
        <dbReference type="SAM" id="SignalP"/>
    </source>
</evidence>
<comment type="caution">
    <text evidence="3">The sequence shown here is derived from an EMBL/GenBank/DDBJ whole genome shotgun (WGS) entry which is preliminary data.</text>
</comment>
<feature type="compositionally biased region" description="Polar residues" evidence="1">
    <location>
        <begin position="132"/>
        <end position="141"/>
    </location>
</feature>
<organism evidence="3 4">
    <name type="scientific">Thelonectria olida</name>
    <dbReference type="NCBI Taxonomy" id="1576542"/>
    <lineage>
        <taxon>Eukaryota</taxon>
        <taxon>Fungi</taxon>
        <taxon>Dikarya</taxon>
        <taxon>Ascomycota</taxon>
        <taxon>Pezizomycotina</taxon>
        <taxon>Sordariomycetes</taxon>
        <taxon>Hypocreomycetidae</taxon>
        <taxon>Hypocreales</taxon>
        <taxon>Nectriaceae</taxon>
        <taxon>Thelonectria</taxon>
    </lineage>
</organism>
<name>A0A9P8VT59_9HYPO</name>
<accession>A0A9P8VT59</accession>
<feature type="compositionally biased region" description="Low complexity" evidence="1">
    <location>
        <begin position="207"/>
        <end position="219"/>
    </location>
</feature>
<feature type="region of interest" description="Disordered" evidence="1">
    <location>
        <begin position="90"/>
        <end position="169"/>
    </location>
</feature>
<feature type="signal peptide" evidence="2">
    <location>
        <begin position="1"/>
        <end position="15"/>
    </location>
</feature>
<feature type="compositionally biased region" description="Polar residues" evidence="1">
    <location>
        <begin position="148"/>
        <end position="165"/>
    </location>
</feature>
<dbReference type="AlphaFoldDB" id="A0A9P8VT59"/>